<dbReference type="Proteomes" id="UP001165685">
    <property type="component" value="Unassembled WGS sequence"/>
</dbReference>
<reference evidence="2" key="1">
    <citation type="submission" date="2023-01" db="EMBL/GenBank/DDBJ databases">
        <title>Draft genome sequence of Nocardiopsis sp. LSu2-4 isolated from halophytes.</title>
        <authorList>
            <person name="Duangmal K."/>
            <person name="Chantavorakit T."/>
        </authorList>
    </citation>
    <scope>NUCLEOTIDE SEQUENCE</scope>
    <source>
        <strain evidence="2">LSu2-4</strain>
    </source>
</reference>
<evidence type="ECO:0000256" key="1">
    <source>
        <dbReference type="SAM" id="MobiDB-lite"/>
    </source>
</evidence>
<evidence type="ECO:0008006" key="4">
    <source>
        <dbReference type="Google" id="ProtNLM"/>
    </source>
</evidence>
<proteinExistence type="predicted"/>
<feature type="compositionally biased region" description="Basic and acidic residues" evidence="1">
    <location>
        <begin position="29"/>
        <end position="52"/>
    </location>
</feature>
<evidence type="ECO:0000313" key="3">
    <source>
        <dbReference type="Proteomes" id="UP001165685"/>
    </source>
</evidence>
<accession>A0ABT4TLX9</accession>
<sequence length="64" mass="7039">MAKPMIDVKVVNNSGKTVGLRLEENGERHEYLKVQQRRGDIKSVTKLHEPKPKPKSAGASGGDQ</sequence>
<keyword evidence="3" id="KW-1185">Reference proteome</keyword>
<dbReference type="EMBL" id="JAQFWP010000024">
    <property type="protein sequence ID" value="MDA2805709.1"/>
    <property type="molecule type" value="Genomic_DNA"/>
</dbReference>
<name>A0ABT4TLX9_9ACTN</name>
<protein>
    <recommendedName>
        <fullName evidence="4">50S ribosomal protein L33</fullName>
    </recommendedName>
</protein>
<feature type="region of interest" description="Disordered" evidence="1">
    <location>
        <begin position="29"/>
        <end position="64"/>
    </location>
</feature>
<comment type="caution">
    <text evidence="2">The sequence shown here is derived from an EMBL/GenBank/DDBJ whole genome shotgun (WGS) entry which is preliminary data.</text>
</comment>
<dbReference type="RefSeq" id="WP_270678362.1">
    <property type="nucleotide sequence ID" value="NZ_JAQFWP010000024.1"/>
</dbReference>
<gene>
    <name evidence="2" type="ORF">O4U47_14415</name>
</gene>
<evidence type="ECO:0000313" key="2">
    <source>
        <dbReference type="EMBL" id="MDA2805709.1"/>
    </source>
</evidence>
<organism evidence="2 3">
    <name type="scientific">Nocardiopsis suaedae</name>
    <dbReference type="NCBI Taxonomy" id="3018444"/>
    <lineage>
        <taxon>Bacteria</taxon>
        <taxon>Bacillati</taxon>
        <taxon>Actinomycetota</taxon>
        <taxon>Actinomycetes</taxon>
        <taxon>Streptosporangiales</taxon>
        <taxon>Nocardiopsidaceae</taxon>
        <taxon>Nocardiopsis</taxon>
    </lineage>
</organism>